<protein>
    <submittedName>
        <fullName evidence="1">Uncharacterized protein</fullName>
    </submittedName>
</protein>
<dbReference type="RefSeq" id="WP_183964645.1">
    <property type="nucleotide sequence ID" value="NZ_BAABEW010000010.1"/>
</dbReference>
<accession>A0A7W8HGN9</accession>
<comment type="caution">
    <text evidence="1">The sequence shown here is derived from an EMBL/GenBank/DDBJ whole genome shotgun (WGS) entry which is preliminary data.</text>
</comment>
<organism evidence="1 2">
    <name type="scientific">Quisquiliibacterium transsilvanicum</name>
    <dbReference type="NCBI Taxonomy" id="1549638"/>
    <lineage>
        <taxon>Bacteria</taxon>
        <taxon>Pseudomonadati</taxon>
        <taxon>Pseudomonadota</taxon>
        <taxon>Betaproteobacteria</taxon>
        <taxon>Burkholderiales</taxon>
        <taxon>Burkholderiaceae</taxon>
        <taxon>Quisquiliibacterium</taxon>
    </lineage>
</organism>
<gene>
    <name evidence="1" type="ORF">HNQ70_000874</name>
</gene>
<name>A0A7W8HGN9_9BURK</name>
<dbReference type="Pfam" id="PF21810">
    <property type="entry name" value="DUF6880"/>
    <property type="match status" value="2"/>
</dbReference>
<reference evidence="1 2" key="1">
    <citation type="submission" date="2020-08" db="EMBL/GenBank/DDBJ databases">
        <title>Genomic Encyclopedia of Type Strains, Phase IV (KMG-IV): sequencing the most valuable type-strain genomes for metagenomic binning, comparative biology and taxonomic classification.</title>
        <authorList>
            <person name="Goeker M."/>
        </authorList>
    </citation>
    <scope>NUCLEOTIDE SEQUENCE [LARGE SCALE GENOMIC DNA]</scope>
    <source>
        <strain evidence="1 2">DSM 29781</strain>
    </source>
</reference>
<evidence type="ECO:0000313" key="2">
    <source>
        <dbReference type="Proteomes" id="UP000532440"/>
    </source>
</evidence>
<dbReference type="EMBL" id="JACHGB010000002">
    <property type="protein sequence ID" value="MBB5270870.1"/>
    <property type="molecule type" value="Genomic_DNA"/>
</dbReference>
<dbReference type="Proteomes" id="UP000532440">
    <property type="component" value="Unassembled WGS sequence"/>
</dbReference>
<dbReference type="InterPro" id="IPR049245">
    <property type="entry name" value="DUF6880"/>
</dbReference>
<sequence>MPDPTPATEDLATFLRRQDADALVGLLLELAESHEPVRERLARLQLSEQPDALAAEFRRTLTSWRRSRRFHGYRESRERGHMFEGWLDEVARELLPRDPRAALALFEAFIEADTSWFDHSDDSDGAIGQAVRAACRYWLTAAAHCDPPPGGWARRLIRLREADQYGARDELLGSADLLFDEPALRSLVAHYDAQMSKVLASAAPGASLPIEVYGVSAALTLLSEALRDPDVRVRAVLRYSPEPNPLQRESFAQAYLEADRPADALPWLQGAWGHQEDRRLSLMVEALDRLGRRDESARICRQLFERTLAAFHFRQWLERLPESERAAARADARQRALDHADPAVAAALLLELGDADSAEARLIAAHERFEGASYAGLTPLVEALRAQGCLRGETVVLRALLVDILDRAQTRAYGHAARYWSRLGEIASAGADLSPLPAHAEFEAGIRSRHGRKVSFWGRVQGTRDAT</sequence>
<dbReference type="AlphaFoldDB" id="A0A7W8HGN9"/>
<proteinExistence type="predicted"/>
<keyword evidence="2" id="KW-1185">Reference proteome</keyword>
<evidence type="ECO:0000313" key="1">
    <source>
        <dbReference type="EMBL" id="MBB5270870.1"/>
    </source>
</evidence>